<dbReference type="GO" id="GO:0034976">
    <property type="term" value="P:response to endoplasmic reticulum stress"/>
    <property type="evidence" value="ECO:0007669"/>
    <property type="project" value="TreeGrafter"/>
</dbReference>
<feature type="compositionally biased region" description="Acidic residues" evidence="3">
    <location>
        <begin position="290"/>
        <end position="308"/>
    </location>
</feature>
<dbReference type="GeneID" id="110219695"/>
<dbReference type="PANTHER" id="PTHR16489">
    <property type="entry name" value="GH11727P"/>
    <property type="match status" value="1"/>
</dbReference>
<dbReference type="CTD" id="23645"/>
<feature type="compositionally biased region" description="Acidic residues" evidence="3">
    <location>
        <begin position="334"/>
        <end position="355"/>
    </location>
</feature>
<feature type="compositionally biased region" description="Acidic residues" evidence="3">
    <location>
        <begin position="378"/>
        <end position="399"/>
    </location>
</feature>
<feature type="compositionally biased region" description="Basic and acidic residues" evidence="3">
    <location>
        <begin position="98"/>
        <end position="107"/>
    </location>
</feature>
<evidence type="ECO:0000313" key="5">
    <source>
        <dbReference type="RefSeq" id="XP_020858913.1"/>
    </source>
</evidence>
<gene>
    <name evidence="5" type="primary">PPP1R15A</name>
</gene>
<dbReference type="GO" id="GO:0000164">
    <property type="term" value="C:protein phosphatase type 1 complex"/>
    <property type="evidence" value="ECO:0007669"/>
    <property type="project" value="TreeGrafter"/>
</dbReference>
<dbReference type="InParanoid" id="A0A6P5LN84"/>
<protein>
    <submittedName>
        <fullName evidence="5">Protein phosphatase 1 regulatory subunit 15A</fullName>
    </submittedName>
</protein>
<dbReference type="AlphaFoldDB" id="A0A6P5LN84"/>
<keyword evidence="2" id="KW-0677">Repeat</keyword>
<sequence length="600" mass="64715">MKHSLDQPSPALGHATGVPLGASLRSSLFSGLLFLLAQAWAQLWRVGLQPKPRGEAKLVNSEARAEEEESTFVQTPGAWPEVRRAQANSCPLPWTRQVRKEGDKRTAEGPASCGSGEQKVRDGAARREKPGSRPAGLAQQDDGQGEEGAARGLLMGRRAHWPGEDKVNENEDVGGQAPGSAEQSPPSLVDSSPQGLWPLAWQLREEADERGMGGAEEGDSEGRVGRQPPPVLSSPLLRAWAYRPGEDEDEDEEGGDEDEEDASDEEGAAGSQPPVLSSPLLRAWAYRPGEDEDEDEEGGDEDEEDASDGEGAAGSQPPVLSSPLLRAWAYRPGEDEDEDEEGGDEDEEDASDEEGAAGSQPPVLSSPLLRAWAYRPGEDEDEDEEGGDEDEEDASDEEGAAGSQPPVLSSPLLRARAYQPEEENEEQEDAKGETVCRVGPGLQPFCVSIFVPGAEQPPPWPSPQLPQRLKRRLRPRQTPVELEPESPPGRKVRFSSTVELHLLVVWAGPARAARRGPWEQLARDRSRFMRRIAQVEAQLGSLLCPATRARAWARLQAQTISPEPQKPSSPPAVVLSSSQGGPCHPPPQPVAWSKSASVKS</sequence>
<evidence type="ECO:0000313" key="4">
    <source>
        <dbReference type="Proteomes" id="UP000515140"/>
    </source>
</evidence>
<keyword evidence="4" id="KW-1185">Reference proteome</keyword>
<dbReference type="RefSeq" id="XP_020858913.1">
    <property type="nucleotide sequence ID" value="XM_021003254.1"/>
</dbReference>
<evidence type="ECO:0000256" key="1">
    <source>
        <dbReference type="ARBA" id="ARBA00010161"/>
    </source>
</evidence>
<proteinExistence type="inferred from homology"/>
<feature type="compositionally biased region" description="Acidic residues" evidence="3">
    <location>
        <begin position="246"/>
        <end position="267"/>
    </location>
</feature>
<dbReference type="GO" id="GO:0005783">
    <property type="term" value="C:endoplasmic reticulum"/>
    <property type="evidence" value="ECO:0007669"/>
    <property type="project" value="TreeGrafter"/>
</dbReference>
<name>A0A6P5LN84_PHACI</name>
<dbReference type="Proteomes" id="UP000515140">
    <property type="component" value="Unplaced"/>
</dbReference>
<dbReference type="GO" id="GO:0019888">
    <property type="term" value="F:protein phosphatase regulator activity"/>
    <property type="evidence" value="ECO:0007669"/>
    <property type="project" value="TreeGrafter"/>
</dbReference>
<feature type="region of interest" description="Disordered" evidence="3">
    <location>
        <begin position="559"/>
        <end position="600"/>
    </location>
</feature>
<evidence type="ECO:0000256" key="2">
    <source>
        <dbReference type="ARBA" id="ARBA00022737"/>
    </source>
</evidence>
<dbReference type="PANTHER" id="PTHR16489:SF14">
    <property type="entry name" value="PROTEIN PHOSPHATASE 1 REGULATORY SUBUNIT 15A"/>
    <property type="match status" value="1"/>
</dbReference>
<comment type="similarity">
    <text evidence="1">Belongs to the PPP1R15 family.</text>
</comment>
<dbReference type="KEGG" id="pcw:110219695"/>
<dbReference type="InterPro" id="IPR051254">
    <property type="entry name" value="PPP1R15"/>
</dbReference>
<feature type="compositionally biased region" description="Basic and acidic residues" evidence="3">
    <location>
        <begin position="118"/>
        <end position="131"/>
    </location>
</feature>
<reference evidence="5" key="1">
    <citation type="submission" date="2025-08" db="UniProtKB">
        <authorList>
            <consortium name="RefSeq"/>
        </authorList>
    </citation>
    <scope>IDENTIFICATION</scope>
    <source>
        <tissue evidence="5">Spleen</tissue>
    </source>
</reference>
<organism evidence="4 5">
    <name type="scientific">Phascolarctos cinereus</name>
    <name type="common">Koala</name>
    <dbReference type="NCBI Taxonomy" id="38626"/>
    <lineage>
        <taxon>Eukaryota</taxon>
        <taxon>Metazoa</taxon>
        <taxon>Chordata</taxon>
        <taxon>Craniata</taxon>
        <taxon>Vertebrata</taxon>
        <taxon>Euteleostomi</taxon>
        <taxon>Mammalia</taxon>
        <taxon>Metatheria</taxon>
        <taxon>Diprotodontia</taxon>
        <taxon>Phascolarctidae</taxon>
        <taxon>Phascolarctos</taxon>
    </lineage>
</organism>
<evidence type="ECO:0000256" key="3">
    <source>
        <dbReference type="SAM" id="MobiDB-lite"/>
    </source>
</evidence>
<feature type="compositionally biased region" description="Polar residues" evidence="3">
    <location>
        <begin position="181"/>
        <end position="194"/>
    </location>
</feature>
<feature type="region of interest" description="Disordered" evidence="3">
    <location>
        <begin position="93"/>
        <end position="437"/>
    </location>
</feature>
<accession>A0A6P5LN84</accession>
<feature type="region of interest" description="Disordered" evidence="3">
    <location>
        <begin position="53"/>
        <end position="74"/>
    </location>
</feature>